<comment type="subcellular location">
    <subcellularLocation>
        <location evidence="3">Cytoplasm</location>
    </subcellularLocation>
    <subcellularLocation>
        <location evidence="2">Endoplasmic reticulum</location>
    </subcellularLocation>
    <subcellularLocation>
        <location evidence="1">Golgi apparatus</location>
        <location evidence="1">cis-Golgi network</location>
    </subcellularLocation>
</comment>
<keyword evidence="6" id="KW-0343">GTPase activation</keyword>
<dbReference type="Pfam" id="PF19533">
    <property type="entry name" value="Rab3-GAP_cat_C"/>
    <property type="match status" value="1"/>
</dbReference>
<dbReference type="GO" id="GO:0005794">
    <property type="term" value="C:Golgi apparatus"/>
    <property type="evidence" value="ECO:0007669"/>
    <property type="project" value="UniProtKB-SubCell"/>
</dbReference>
<organism evidence="13 14">
    <name type="scientific">Tropilaelaps mercedesae</name>
    <dbReference type="NCBI Taxonomy" id="418985"/>
    <lineage>
        <taxon>Eukaryota</taxon>
        <taxon>Metazoa</taxon>
        <taxon>Ecdysozoa</taxon>
        <taxon>Arthropoda</taxon>
        <taxon>Chelicerata</taxon>
        <taxon>Arachnida</taxon>
        <taxon>Acari</taxon>
        <taxon>Parasitiformes</taxon>
        <taxon>Mesostigmata</taxon>
        <taxon>Gamasina</taxon>
        <taxon>Dermanyssoidea</taxon>
        <taxon>Laelapidae</taxon>
        <taxon>Tropilaelaps</taxon>
    </lineage>
</organism>
<evidence type="ECO:0000256" key="4">
    <source>
        <dbReference type="ARBA" id="ARBA00008856"/>
    </source>
</evidence>
<comment type="similarity">
    <text evidence="4">Belongs to the Rab3-GAP catalytic subunit family.</text>
</comment>
<evidence type="ECO:0000256" key="5">
    <source>
        <dbReference type="ARBA" id="ARBA00015817"/>
    </source>
</evidence>
<evidence type="ECO:0000256" key="1">
    <source>
        <dbReference type="ARBA" id="ARBA00004222"/>
    </source>
</evidence>
<evidence type="ECO:0000259" key="11">
    <source>
        <dbReference type="Pfam" id="PF13890"/>
    </source>
</evidence>
<keyword evidence="8" id="KW-0256">Endoplasmic reticulum</keyword>
<keyword evidence="9" id="KW-0333">Golgi apparatus</keyword>
<dbReference type="InterPro" id="IPR045698">
    <property type="entry name" value="Rab3GAP1_C"/>
</dbReference>
<feature type="region of interest" description="Disordered" evidence="10">
    <location>
        <begin position="618"/>
        <end position="700"/>
    </location>
</feature>
<dbReference type="InterPro" id="IPR045700">
    <property type="entry name" value="Rab3GAP1"/>
</dbReference>
<protein>
    <recommendedName>
        <fullName evidence="5">Rab3 GTPase-activating protein catalytic subunit</fullName>
    </recommendedName>
</protein>
<evidence type="ECO:0000259" key="12">
    <source>
        <dbReference type="Pfam" id="PF19533"/>
    </source>
</evidence>
<evidence type="ECO:0000256" key="7">
    <source>
        <dbReference type="ARBA" id="ARBA00022490"/>
    </source>
</evidence>
<feature type="compositionally biased region" description="Polar residues" evidence="10">
    <location>
        <begin position="666"/>
        <end position="677"/>
    </location>
</feature>
<evidence type="ECO:0000256" key="2">
    <source>
        <dbReference type="ARBA" id="ARBA00004240"/>
    </source>
</evidence>
<dbReference type="PANTHER" id="PTHR21422">
    <property type="entry name" value="RAB3 GTPASE-ACTIVATING PROTEIN CATALYTIC SUBUNIT"/>
    <property type="match status" value="1"/>
</dbReference>
<feature type="domain" description="Rab3GAP catalytic subunit C-terminal" evidence="12">
    <location>
        <begin position="888"/>
        <end position="1100"/>
    </location>
</feature>
<name>A0A1V9XYK2_9ACAR</name>
<comment type="caution">
    <text evidence="13">The sequence shown here is derived from an EMBL/GenBank/DDBJ whole genome shotgun (WGS) entry which is preliminary data.</text>
</comment>
<dbReference type="AlphaFoldDB" id="A0A1V9XYK2"/>
<feature type="domain" description="Rab3GAP catalytic subunit conserved" evidence="11">
    <location>
        <begin position="724"/>
        <end position="874"/>
    </location>
</feature>
<sequence length="1100" mass="123286">MKIVPQKYIETKMAVPSTVPGDSSLPEFKDFTTATEWEKFIAAFEQLIEEWKLPSVVPTGPLTNGALGSSEWKSRSDVVSFASFRMVVTRHYLEGATKERSEAEQAQEVLEESEEYQDSLPFAMDDLLSFTNDFPAKAHFLVRWYGLRDFLLVTPDMGDDTISSVDRQKLLLGSICTALRNSNCQLPVFIQMHHPREKIACGVMCAQGFHCYFNMVKLVHTPKGCDTLNGLLALFKNKLCNSSLYTHLPVDVSIRFTYVLNDWSFFDVEALRPEQSDIDQIIKFGDLPLGSAEEPISEFRLMVSWPQLAEDVVNDSIAHSDLVPANAPEWCVTVKYINKPYCYLENYLGEFETVLSKKESLDLVLGSILKDEIDPELANVMDRLANPTVRVPDLTSNIIPNEQKEKKRRLTDDEILIKFMNYIFIPPVEDHATVHASKGRIEFGDLHAALSSQSEARRSEADKIARLKEKLNCLKTTSRNSIVWRLSLALAEAYHTYGGIEGLAQLWVKVVAELRHHFEGGYIITSYIVQLLIYANCEQVHDESSIQHAQGNLALFFYLCASIEPGAPNLAMCLLHQKIQMLNCCIETKNARESCCDQRRHSLDNQCQMEPLAKTGQKNGVMSSRLSLDRHQSSKTVTKVDTDSDSDDNFYECSDSTTTASTTTSGAKENCQNSIIHEQQEGSDGGDGGLSTAPQTPDELPADCAVIDKNEKVMAAETLSGVMPEGRLKPCGAFRLIKSNESLWIPRCQQPSPMTEDMLQEQADAILKLASSPERSRLTARLQSASLFSDMESFKAANPSCQLADFVRWFSPRDWTEPVSDDSGTVLKEGELSNRMTLPGNMWQDLWEQAKPVPANRQRRLFDDTKEGEKILHRFFTMNPSDIAAAVLPCLIQAGLERICEDVHKGPRDLIPFMEQLIELAKSELRMKHPNFKELIRRMYEAETGIARSESLRQKLSKKDSTKEHAGGSSLKHFLALKSQDSSTKSVEDLIFDLLDKPEVQIEGGAQGAVGVAITNLFENSQKAMTQDQTVSVSSSGVRSNRRLPPSQNFPAPIGKEFILRTKFPRPSPSSRQGAHRIYAVITGNEFRLAGAFTEDMLFF</sequence>
<evidence type="ECO:0000256" key="3">
    <source>
        <dbReference type="ARBA" id="ARBA00004496"/>
    </source>
</evidence>
<evidence type="ECO:0000313" key="13">
    <source>
        <dbReference type="EMBL" id="OQR78540.1"/>
    </source>
</evidence>
<keyword evidence="14" id="KW-1185">Reference proteome</keyword>
<evidence type="ECO:0000256" key="10">
    <source>
        <dbReference type="SAM" id="MobiDB-lite"/>
    </source>
</evidence>
<evidence type="ECO:0000256" key="8">
    <source>
        <dbReference type="ARBA" id="ARBA00022824"/>
    </source>
</evidence>
<feature type="compositionally biased region" description="Basic and acidic residues" evidence="10">
    <location>
        <begin position="627"/>
        <end position="642"/>
    </location>
</feature>
<dbReference type="OrthoDB" id="17346at2759"/>
<dbReference type="GO" id="GO:0005096">
    <property type="term" value="F:GTPase activator activity"/>
    <property type="evidence" value="ECO:0007669"/>
    <property type="project" value="UniProtKB-KW"/>
</dbReference>
<dbReference type="PANTHER" id="PTHR21422:SF9">
    <property type="entry name" value="RAB3 GTPASE-ACTIVATING PROTEIN CATALYTIC SUBUNIT"/>
    <property type="match status" value="1"/>
</dbReference>
<dbReference type="Pfam" id="PF13890">
    <property type="entry name" value="Rab3-GTPase_cat"/>
    <property type="match status" value="1"/>
</dbReference>
<dbReference type="EMBL" id="MNPL01002105">
    <property type="protein sequence ID" value="OQR78540.1"/>
    <property type="molecule type" value="Genomic_DNA"/>
</dbReference>
<dbReference type="FunCoup" id="A0A1V9XYK2">
    <property type="interactions" value="1051"/>
</dbReference>
<evidence type="ECO:0000256" key="6">
    <source>
        <dbReference type="ARBA" id="ARBA00022468"/>
    </source>
</evidence>
<feature type="compositionally biased region" description="Low complexity" evidence="10">
    <location>
        <begin position="654"/>
        <end position="665"/>
    </location>
</feature>
<evidence type="ECO:0000313" key="14">
    <source>
        <dbReference type="Proteomes" id="UP000192247"/>
    </source>
</evidence>
<evidence type="ECO:0000256" key="9">
    <source>
        <dbReference type="ARBA" id="ARBA00023034"/>
    </source>
</evidence>
<dbReference type="InParanoid" id="A0A1V9XYK2"/>
<accession>A0A1V9XYK2</accession>
<keyword evidence="7" id="KW-0963">Cytoplasm</keyword>
<dbReference type="STRING" id="418985.A0A1V9XYK2"/>
<dbReference type="GO" id="GO:0005783">
    <property type="term" value="C:endoplasmic reticulum"/>
    <property type="evidence" value="ECO:0007669"/>
    <property type="project" value="UniProtKB-SubCell"/>
</dbReference>
<reference evidence="13 14" key="1">
    <citation type="journal article" date="2017" name="Gigascience">
        <title>Draft genome of the honey bee ectoparasitic mite, Tropilaelaps mercedesae, is shaped by the parasitic life history.</title>
        <authorList>
            <person name="Dong X."/>
            <person name="Armstrong S.D."/>
            <person name="Xia D."/>
            <person name="Makepeace B.L."/>
            <person name="Darby A.C."/>
            <person name="Kadowaki T."/>
        </authorList>
    </citation>
    <scope>NUCLEOTIDE SEQUENCE [LARGE SCALE GENOMIC DNA]</scope>
    <source>
        <strain evidence="13">Wuxi-XJTLU</strain>
    </source>
</reference>
<gene>
    <name evidence="13" type="ORF">BIW11_06340</name>
</gene>
<proteinExistence type="inferred from homology"/>
<dbReference type="Proteomes" id="UP000192247">
    <property type="component" value="Unassembled WGS sequence"/>
</dbReference>
<dbReference type="InterPro" id="IPR026147">
    <property type="entry name" value="Rab3GAP1_conserved"/>
</dbReference>